<accession>A0A183KZT9</accession>
<dbReference type="WBParaSite" id="SCUD_0002059001-mRNA-1">
    <property type="protein sequence ID" value="SCUD_0002059001-mRNA-1"/>
    <property type="gene ID" value="SCUD_0002059001"/>
</dbReference>
<sequence length="80" mass="8806">SCATNTAISKTPEFIKASTSFASSSLYNTVGRSKCRQPSLFSFITEQNSVDNRPLLKLPKPFYFSTNSLTSSALFIKPFS</sequence>
<organism evidence="3">
    <name type="scientific">Schistosoma curassoni</name>
    <dbReference type="NCBI Taxonomy" id="6186"/>
    <lineage>
        <taxon>Eukaryota</taxon>
        <taxon>Metazoa</taxon>
        <taxon>Spiralia</taxon>
        <taxon>Lophotrochozoa</taxon>
        <taxon>Platyhelminthes</taxon>
        <taxon>Trematoda</taxon>
        <taxon>Digenea</taxon>
        <taxon>Strigeidida</taxon>
        <taxon>Schistosomatoidea</taxon>
        <taxon>Schistosomatidae</taxon>
        <taxon>Schistosoma</taxon>
    </lineage>
</organism>
<evidence type="ECO:0000313" key="1">
    <source>
        <dbReference type="EMBL" id="VDP72721.1"/>
    </source>
</evidence>
<dbReference type="AlphaFoldDB" id="A0A183KZT9"/>
<reference evidence="1 2" key="2">
    <citation type="submission" date="2018-11" db="EMBL/GenBank/DDBJ databases">
        <authorList>
            <consortium name="Pathogen Informatics"/>
        </authorList>
    </citation>
    <scope>NUCLEOTIDE SEQUENCE [LARGE SCALE GENOMIC DNA]</scope>
    <source>
        <strain evidence="1">Dakar</strain>
        <strain evidence="2">Dakar, Senegal</strain>
    </source>
</reference>
<name>A0A183KZT9_9TREM</name>
<proteinExistence type="predicted"/>
<reference evidence="3" key="1">
    <citation type="submission" date="2016-06" db="UniProtKB">
        <authorList>
            <consortium name="WormBaseParasite"/>
        </authorList>
    </citation>
    <scope>IDENTIFICATION</scope>
</reference>
<dbReference type="Proteomes" id="UP000279833">
    <property type="component" value="Unassembled WGS sequence"/>
</dbReference>
<evidence type="ECO:0000313" key="2">
    <source>
        <dbReference type="Proteomes" id="UP000279833"/>
    </source>
</evidence>
<evidence type="ECO:0000313" key="3">
    <source>
        <dbReference type="WBParaSite" id="SCUD_0002059001-mRNA-1"/>
    </source>
</evidence>
<gene>
    <name evidence="1" type="ORF">SCUD_LOCUS20588</name>
</gene>
<keyword evidence="2" id="KW-1185">Reference proteome</keyword>
<dbReference type="EMBL" id="UZAK01044616">
    <property type="protein sequence ID" value="VDP72721.1"/>
    <property type="molecule type" value="Genomic_DNA"/>
</dbReference>
<protein>
    <submittedName>
        <fullName evidence="3">Ovule protein</fullName>
    </submittedName>
</protein>